<keyword evidence="2" id="KW-1133">Transmembrane helix</keyword>
<dbReference type="AlphaFoldDB" id="A0AAD7NBR0"/>
<keyword evidence="4" id="KW-1185">Reference proteome</keyword>
<evidence type="ECO:0000313" key="4">
    <source>
        <dbReference type="Proteomes" id="UP001215280"/>
    </source>
</evidence>
<gene>
    <name evidence="3" type="ORF">DFH07DRAFT_774217</name>
</gene>
<name>A0AAD7NBR0_9AGAR</name>
<evidence type="ECO:0000313" key="3">
    <source>
        <dbReference type="EMBL" id="KAJ7753082.1"/>
    </source>
</evidence>
<accession>A0AAD7NBR0</accession>
<sequence length="301" mass="33077">MDPKEVASGVEAPIPEWAHLRKGDCQQERWGSRPEEWRQKLSWVASFWGESGETGGGRDAREKAVVAASDSTPGMGRLAMEGREVAWCMYRRGDIDGVDGGGGSWEDEAVWEWGLWPWAMEWGGSLCFSLNSLLLLQELLCFGLFLAFSFFAPLVMADFDRSRKGKKMGEAMSVNQQMRAESRGTALRSREKPIWAEGREGRAKHTLITRWRGGGTSEGEEPAGLAAGGWKWRKRPNALSAPPHRDIGFGWDSGIGWGQGKQLCDTVPSPGQKPHLASFATRTHPVLKTSSKTGSVQSKGG</sequence>
<dbReference type="Proteomes" id="UP001215280">
    <property type="component" value="Unassembled WGS sequence"/>
</dbReference>
<feature type="region of interest" description="Disordered" evidence="1">
    <location>
        <begin position="281"/>
        <end position="301"/>
    </location>
</feature>
<keyword evidence="2" id="KW-0812">Transmembrane</keyword>
<comment type="caution">
    <text evidence="3">The sequence shown here is derived from an EMBL/GenBank/DDBJ whole genome shotgun (WGS) entry which is preliminary data.</text>
</comment>
<feature type="transmembrane region" description="Helical" evidence="2">
    <location>
        <begin position="134"/>
        <end position="157"/>
    </location>
</feature>
<reference evidence="3" key="1">
    <citation type="submission" date="2023-03" db="EMBL/GenBank/DDBJ databases">
        <title>Massive genome expansion in bonnet fungi (Mycena s.s.) driven by repeated elements and novel gene families across ecological guilds.</title>
        <authorList>
            <consortium name="Lawrence Berkeley National Laboratory"/>
            <person name="Harder C.B."/>
            <person name="Miyauchi S."/>
            <person name="Viragh M."/>
            <person name="Kuo A."/>
            <person name="Thoen E."/>
            <person name="Andreopoulos B."/>
            <person name="Lu D."/>
            <person name="Skrede I."/>
            <person name="Drula E."/>
            <person name="Henrissat B."/>
            <person name="Morin E."/>
            <person name="Kohler A."/>
            <person name="Barry K."/>
            <person name="LaButti K."/>
            <person name="Morin E."/>
            <person name="Salamov A."/>
            <person name="Lipzen A."/>
            <person name="Mereny Z."/>
            <person name="Hegedus B."/>
            <person name="Baldrian P."/>
            <person name="Stursova M."/>
            <person name="Weitz H."/>
            <person name="Taylor A."/>
            <person name="Grigoriev I.V."/>
            <person name="Nagy L.G."/>
            <person name="Martin F."/>
            <person name="Kauserud H."/>
        </authorList>
    </citation>
    <scope>NUCLEOTIDE SEQUENCE</scope>
    <source>
        <strain evidence="3">CBHHK188m</strain>
    </source>
</reference>
<keyword evidence="2" id="KW-0472">Membrane</keyword>
<organism evidence="3 4">
    <name type="scientific">Mycena maculata</name>
    <dbReference type="NCBI Taxonomy" id="230809"/>
    <lineage>
        <taxon>Eukaryota</taxon>
        <taxon>Fungi</taxon>
        <taxon>Dikarya</taxon>
        <taxon>Basidiomycota</taxon>
        <taxon>Agaricomycotina</taxon>
        <taxon>Agaricomycetes</taxon>
        <taxon>Agaricomycetidae</taxon>
        <taxon>Agaricales</taxon>
        <taxon>Marasmiineae</taxon>
        <taxon>Mycenaceae</taxon>
        <taxon>Mycena</taxon>
    </lineage>
</organism>
<protein>
    <submittedName>
        <fullName evidence="3">Uncharacterized protein</fullName>
    </submittedName>
</protein>
<feature type="compositionally biased region" description="Polar residues" evidence="1">
    <location>
        <begin position="288"/>
        <end position="301"/>
    </location>
</feature>
<evidence type="ECO:0000256" key="2">
    <source>
        <dbReference type="SAM" id="Phobius"/>
    </source>
</evidence>
<evidence type="ECO:0000256" key="1">
    <source>
        <dbReference type="SAM" id="MobiDB-lite"/>
    </source>
</evidence>
<proteinExistence type="predicted"/>
<dbReference type="EMBL" id="JARJLG010000072">
    <property type="protein sequence ID" value="KAJ7753082.1"/>
    <property type="molecule type" value="Genomic_DNA"/>
</dbReference>